<dbReference type="GeneID" id="39866604"/>
<feature type="compositionally biased region" description="Low complexity" evidence="2">
    <location>
        <begin position="591"/>
        <end position="600"/>
    </location>
</feature>
<keyword evidence="6" id="KW-1185">Reference proteome</keyword>
<feature type="compositionally biased region" description="Basic and acidic residues" evidence="2">
    <location>
        <begin position="558"/>
        <end position="572"/>
    </location>
</feature>
<gene>
    <name evidence="5" type="primary">PmUG01_02020100</name>
    <name evidence="5" type="ORF">PMUG01_02020100</name>
</gene>
<proteinExistence type="predicted"/>
<evidence type="ECO:0000256" key="1">
    <source>
        <dbReference type="SAM" id="Coils"/>
    </source>
</evidence>
<dbReference type="OMA" id="LKGYIYY"/>
<keyword evidence="3" id="KW-0812">Transmembrane</keyword>
<feature type="domain" description="VLIG-type G" evidence="4">
    <location>
        <begin position="1"/>
        <end position="40"/>
    </location>
</feature>
<protein>
    <recommendedName>
        <fullName evidence="4">VLIG-type G domain-containing protein</fullName>
    </recommendedName>
</protein>
<dbReference type="OrthoDB" id="372271at2759"/>
<feature type="coiled-coil region" evidence="1">
    <location>
        <begin position="1378"/>
        <end position="1445"/>
    </location>
</feature>
<dbReference type="KEGG" id="pmal:PMUG01_02020100"/>
<feature type="compositionally biased region" description="Acidic residues" evidence="2">
    <location>
        <begin position="871"/>
        <end position="886"/>
    </location>
</feature>
<keyword evidence="3" id="KW-1133">Transmembrane helix</keyword>
<dbReference type="EMBL" id="LT594623">
    <property type="protein sequence ID" value="SBT87155.1"/>
    <property type="molecule type" value="Genomic_DNA"/>
</dbReference>
<evidence type="ECO:0000256" key="2">
    <source>
        <dbReference type="SAM" id="MobiDB-lite"/>
    </source>
</evidence>
<dbReference type="PROSITE" id="PS51717">
    <property type="entry name" value="G_VLIG"/>
    <property type="match status" value="1"/>
</dbReference>
<keyword evidence="3" id="KW-0472">Membrane</keyword>
<feature type="transmembrane region" description="Helical" evidence="3">
    <location>
        <begin position="1712"/>
        <end position="1731"/>
    </location>
</feature>
<dbReference type="InterPro" id="IPR030383">
    <property type="entry name" value="G_VLIG_dom"/>
</dbReference>
<feature type="region of interest" description="Disordered" evidence="2">
    <location>
        <begin position="856"/>
        <end position="886"/>
    </location>
</feature>
<evidence type="ECO:0000313" key="6">
    <source>
        <dbReference type="Proteomes" id="UP000219813"/>
    </source>
</evidence>
<name>A0A1D3JKR6_PLAMA</name>
<accession>A0A1D3JKR6</accession>
<feature type="region of interest" description="Disordered" evidence="2">
    <location>
        <begin position="551"/>
        <end position="600"/>
    </location>
</feature>
<dbReference type="GO" id="GO:0005525">
    <property type="term" value="F:GTP binding"/>
    <property type="evidence" value="ECO:0007669"/>
    <property type="project" value="InterPro"/>
</dbReference>
<dbReference type="VEuPathDB" id="PlasmoDB:PmUG01_02020100"/>
<dbReference type="RefSeq" id="XP_028860213.1">
    <property type="nucleotide sequence ID" value="XM_029008677.1"/>
</dbReference>
<dbReference type="Proteomes" id="UP000219813">
    <property type="component" value="Chromosome 2"/>
</dbReference>
<organism evidence="5 6">
    <name type="scientific">Plasmodium malariae</name>
    <dbReference type="NCBI Taxonomy" id="5858"/>
    <lineage>
        <taxon>Eukaryota</taxon>
        <taxon>Sar</taxon>
        <taxon>Alveolata</taxon>
        <taxon>Apicomplexa</taxon>
        <taxon>Aconoidasida</taxon>
        <taxon>Haemosporida</taxon>
        <taxon>Plasmodiidae</taxon>
        <taxon>Plasmodium</taxon>
        <taxon>Plasmodium (Plasmodium)</taxon>
    </lineage>
</organism>
<evidence type="ECO:0000259" key="4">
    <source>
        <dbReference type="PROSITE" id="PS51717"/>
    </source>
</evidence>
<keyword evidence="1" id="KW-0175">Coiled coil</keyword>
<feature type="transmembrane region" description="Helical" evidence="3">
    <location>
        <begin position="491"/>
        <end position="513"/>
    </location>
</feature>
<evidence type="ECO:0000256" key="3">
    <source>
        <dbReference type="SAM" id="Phobius"/>
    </source>
</evidence>
<reference evidence="5 6" key="1">
    <citation type="submission" date="2016-06" db="EMBL/GenBank/DDBJ databases">
        <authorList>
            <consortium name="Pathogen Informatics"/>
        </authorList>
    </citation>
    <scope>NUCLEOTIDE SEQUENCE [LARGE SCALE GENOMIC DNA]</scope>
</reference>
<evidence type="ECO:0000313" key="5">
    <source>
        <dbReference type="EMBL" id="SBT87155.1"/>
    </source>
</evidence>
<sequence length="1758" mass="210493">MFYQNDDTLTKCIISFIKNNNIDDDLKSIQKIQDLIKRNEISIKLKLFDDSKNVFYSLCSIICNKLKICIYILRNEKENYSIIRKCRKKNEITDYNFFSEYIKNYDIRSIPKCYVAMEYFVKSLSLCFKKIKTKDKNLFFTYLSTISSLIELLQSNEIYEIRKSEDTVIAEKFHLVIIKYIKKLFIYVYPFDTFERLGKEDLTQTYELKQKDSHCEFTLCNDEKEYIIFSCMTNVIKKILQNVIKENKKIKVHSLKLLYIILKKIENVYIIKKLFKGISLNLFLLYKSCDIPGLRFFILKTFSFCFGKILMHYTCCHSGFEKGYLKNEWLKARSDETGRGDSDGRGEKDAPNYYSVQDEKCRTYFNSLKRKVNSNVGHYSFATIDEEELISKEDVTTLEQENNTENASWTARRSDDTNVIVWGNEVEPENFKKDKNKNSTKEEDIEIVDEDKIILSNIYFICYYVLINYDDKDDVKSMSEIFNICKIVIKYYFILSKNLVLMSLIFVLSWMFYQHDKYFSSFMYLLFNEKVIPFVSNNNVSAVAWGGPSEMKGGGSEQVEKRSMKQGWEQHSKQRNKQRVKQHSEEHLLKSESSSSQPSLDKLNKKVRNLFFSNLLFHKDIYSIFVNFTKMLKGRDDNNELNLIRVPDYSLENLNYNIEHYYFKYLYNIFLFKKQEDTILLNFLKGYIYYNFVNSHINQCLIHRHIFALDYLLCLYNTCEFPGIRDETSISFRNDVNILSEDHSLYSLNMYENKADKVRNLVTDPAYRKKKIFSKFQNVKEGFTRNNIRLINEISIFFFLFTDNNTVENYLDEVLFYIWDDIRRGEGKKILKHEGFTLKNKWWEDIYYFTDTNDSDATSDGNKKMQNEQLEAQEEDEAEEEGESDEADAVDIEMFNFRMKYKCLHFLNFYLDALIILLYTHFELMKRGETCTCLCCEHSANDVVSSNGLNEDRVFENDLVKNVVNEYSNLFNSYYYLAIKIKIAHMKYDPKKEVEKILLFLTSKKVNKDEITMKKYIKNGNIVNIHYYISLLIICLNKCFCLSYMCSYDDIIEKYFYKNLVFFLLHMSSSSSYVEQLSECTISSVHYHYLKEKRRKNQFNSITPKNSNEENIRNDDAVLFYFDKREKYNSHEIANILNTYNDTITSYIYKKIINIDSIYKCTKLLKITKCLIMFNYNYVYIYKDICLNIMKYTKRNNFYYSSNHTKDQVIIHILNIFNCILYLFYKHINEKRIRLCSESDYTVPIKNYLLHGYAYINLEQIKKESKQMGGKYQRKMERLKEIASQNISNEDRNASHMDDYDMYLNKNNNIRDVIIFPNDQKCRDENIIISSELFYQFGKKNFSTIVHQNAKEKKKKKLCLYNFLFFEFYRDLFTVDYSEILNNKILKLEEYIKKIKDDMKNIKKEIKNKLNFAKVANIIVDDDFYDLHDEENKKYEKKLDNNNDLNVSGNFLFDNQHFKASNYYRETHYPNIRYTASHIFNFARRFLCHENMYVRFSSHLCILRCLFVFSTRLFELYPKIHQLWDYIKINLSKNDYMNDIILLKIINYVTTIDDKFSVNRILCDVVPQMFMRIKNFEMKNELRRESYEYKFLLNVMSFFLNISRDEKYFEDTHSYILYFCLKCLNRVTEEKIKKISLNIICNLFLSDIPKIKRGIENIKVIKERMNSLYDENTSEKDIIENILLKEQIKDILVAQPLHFLSCLLKMEISKEIIALIINVDYNLINFLIFYFDLLSEKYKYKCSLNQHTLLVFSHFRGF</sequence>